<dbReference type="AlphaFoldDB" id="A0A2P6RFI5"/>
<dbReference type="Proteomes" id="UP000238479">
    <property type="component" value="Chromosome 3"/>
</dbReference>
<organism evidence="2 3">
    <name type="scientific">Rosa chinensis</name>
    <name type="common">China rose</name>
    <dbReference type="NCBI Taxonomy" id="74649"/>
    <lineage>
        <taxon>Eukaryota</taxon>
        <taxon>Viridiplantae</taxon>
        <taxon>Streptophyta</taxon>
        <taxon>Embryophyta</taxon>
        <taxon>Tracheophyta</taxon>
        <taxon>Spermatophyta</taxon>
        <taxon>Magnoliopsida</taxon>
        <taxon>eudicotyledons</taxon>
        <taxon>Gunneridae</taxon>
        <taxon>Pentapetalae</taxon>
        <taxon>rosids</taxon>
        <taxon>fabids</taxon>
        <taxon>Rosales</taxon>
        <taxon>Rosaceae</taxon>
        <taxon>Rosoideae</taxon>
        <taxon>Rosoideae incertae sedis</taxon>
        <taxon>Rosa</taxon>
    </lineage>
</organism>
<evidence type="ECO:0000256" key="1">
    <source>
        <dbReference type="SAM" id="Phobius"/>
    </source>
</evidence>
<keyword evidence="1" id="KW-0472">Membrane</keyword>
<comment type="caution">
    <text evidence="2">The sequence shown here is derived from an EMBL/GenBank/DDBJ whole genome shotgun (WGS) entry which is preliminary data.</text>
</comment>
<gene>
    <name evidence="2" type="ORF">RchiOBHm_Chr3g0487341</name>
</gene>
<dbReference type="Gramene" id="PRQ45177">
    <property type="protein sequence ID" value="PRQ45177"/>
    <property type="gene ID" value="RchiOBHm_Chr3g0487341"/>
</dbReference>
<sequence length="102" mass="12204">MSFCATIQVFLGAARNKMQWFYLQLKQSTRLLHLLHRSVFGFEDLLRMFIIQFIRLLICLVIIRVPSSLLIIQCAMLELNTLRLSIILFERRFLMEQLTTRR</sequence>
<keyword evidence="3" id="KW-1185">Reference proteome</keyword>
<evidence type="ECO:0000313" key="3">
    <source>
        <dbReference type="Proteomes" id="UP000238479"/>
    </source>
</evidence>
<keyword evidence="1" id="KW-0812">Transmembrane</keyword>
<feature type="transmembrane region" description="Helical" evidence="1">
    <location>
        <begin position="45"/>
        <end position="63"/>
    </location>
</feature>
<protein>
    <submittedName>
        <fullName evidence="2">Uncharacterized protein</fullName>
    </submittedName>
</protein>
<keyword evidence="1" id="KW-1133">Transmembrane helix</keyword>
<dbReference type="EMBL" id="PDCK01000041">
    <property type="protein sequence ID" value="PRQ45177.1"/>
    <property type="molecule type" value="Genomic_DNA"/>
</dbReference>
<accession>A0A2P6RFI5</accession>
<reference evidence="2 3" key="1">
    <citation type="journal article" date="2018" name="Nat. Genet.">
        <title>The Rosa genome provides new insights in the design of modern roses.</title>
        <authorList>
            <person name="Bendahmane M."/>
        </authorList>
    </citation>
    <scope>NUCLEOTIDE SEQUENCE [LARGE SCALE GENOMIC DNA]</scope>
    <source>
        <strain evidence="3">cv. Old Blush</strain>
    </source>
</reference>
<evidence type="ECO:0000313" key="2">
    <source>
        <dbReference type="EMBL" id="PRQ45177.1"/>
    </source>
</evidence>
<name>A0A2P6RFI5_ROSCH</name>
<proteinExistence type="predicted"/>